<dbReference type="EMBL" id="JBHRTN010000008">
    <property type="protein sequence ID" value="MFC3125289.1"/>
    <property type="molecule type" value="Genomic_DNA"/>
</dbReference>
<evidence type="ECO:0000313" key="3">
    <source>
        <dbReference type="EMBL" id="MFC3125289.1"/>
    </source>
</evidence>
<dbReference type="SUPFAM" id="SSF51182">
    <property type="entry name" value="RmlC-like cupins"/>
    <property type="match status" value="1"/>
</dbReference>
<evidence type="ECO:0000259" key="2">
    <source>
        <dbReference type="PROSITE" id="PS50943"/>
    </source>
</evidence>
<dbReference type="PANTHER" id="PTHR46797">
    <property type="entry name" value="HTH-TYPE TRANSCRIPTIONAL REGULATOR"/>
    <property type="match status" value="1"/>
</dbReference>
<dbReference type="RefSeq" id="WP_379595879.1">
    <property type="nucleotide sequence ID" value="NZ_JBHRTN010000008.1"/>
</dbReference>
<dbReference type="InterPro" id="IPR011051">
    <property type="entry name" value="RmlC_Cupin_sf"/>
</dbReference>
<comment type="caution">
    <text evidence="3">The sequence shown here is derived from an EMBL/GenBank/DDBJ whole genome shotgun (WGS) entry which is preliminary data.</text>
</comment>
<dbReference type="Pfam" id="PF01381">
    <property type="entry name" value="HTH_3"/>
    <property type="match status" value="1"/>
</dbReference>
<dbReference type="CDD" id="cd00093">
    <property type="entry name" value="HTH_XRE"/>
    <property type="match status" value="1"/>
</dbReference>
<dbReference type="CDD" id="cd02209">
    <property type="entry name" value="cupin_XRE_C"/>
    <property type="match status" value="1"/>
</dbReference>
<keyword evidence="4" id="KW-1185">Reference proteome</keyword>
<evidence type="ECO:0000256" key="1">
    <source>
        <dbReference type="ARBA" id="ARBA00023125"/>
    </source>
</evidence>
<protein>
    <submittedName>
        <fullName evidence="3">Helix-turn-helix domain-containing protein</fullName>
    </submittedName>
</protein>
<dbReference type="Gene3D" id="1.10.260.40">
    <property type="entry name" value="lambda repressor-like DNA-binding domains"/>
    <property type="match status" value="1"/>
</dbReference>
<accession>A0ABV7G110</accession>
<dbReference type="Gene3D" id="2.60.120.10">
    <property type="entry name" value="Jelly Rolls"/>
    <property type="match status" value="1"/>
</dbReference>
<dbReference type="InterPro" id="IPR050807">
    <property type="entry name" value="TransReg_Diox_bact_type"/>
</dbReference>
<reference evidence="4" key="1">
    <citation type="journal article" date="2019" name="Int. J. Syst. Evol. Microbiol.">
        <title>The Global Catalogue of Microorganisms (GCM) 10K type strain sequencing project: providing services to taxonomists for standard genome sequencing and annotation.</title>
        <authorList>
            <consortium name="The Broad Institute Genomics Platform"/>
            <consortium name="The Broad Institute Genome Sequencing Center for Infectious Disease"/>
            <person name="Wu L."/>
            <person name="Ma J."/>
        </authorList>
    </citation>
    <scope>NUCLEOTIDE SEQUENCE [LARGE SCALE GENOMIC DNA]</scope>
    <source>
        <strain evidence="4">KCTC 52094</strain>
    </source>
</reference>
<dbReference type="InterPro" id="IPR014710">
    <property type="entry name" value="RmlC-like_jellyroll"/>
</dbReference>
<dbReference type="PROSITE" id="PS50943">
    <property type="entry name" value="HTH_CROC1"/>
    <property type="match status" value="1"/>
</dbReference>
<dbReference type="InterPro" id="IPR001387">
    <property type="entry name" value="Cro/C1-type_HTH"/>
</dbReference>
<keyword evidence="1" id="KW-0238">DNA-binding</keyword>
<dbReference type="PANTHER" id="PTHR46797:SF10">
    <property type="entry name" value="BLR1115 PROTEIN"/>
    <property type="match status" value="1"/>
</dbReference>
<dbReference type="Proteomes" id="UP001595593">
    <property type="component" value="Unassembled WGS sequence"/>
</dbReference>
<sequence length="191" mass="20642">MRETETDSLDVRIARRLALLRAEHGLSLDTLSDRTGISRATLSRLERGETSPSATMLGRLCTTYGRSLSRLMAEVEDTSAELILAGAQTVWTDPESGFRRRLISPPGGGLRLEMLEGRLPAGASIAYASSPQPGLEHHLWLLEGALDLTAEGRTHSLSAGDCLRYRLFGPSRFHCPAGGSAARYVLALCPP</sequence>
<dbReference type="SMART" id="SM00530">
    <property type="entry name" value="HTH_XRE"/>
    <property type="match status" value="1"/>
</dbReference>
<organism evidence="3 4">
    <name type="scientific">Teichococcus globiformis</name>
    <dbReference type="NCBI Taxonomy" id="2307229"/>
    <lineage>
        <taxon>Bacteria</taxon>
        <taxon>Pseudomonadati</taxon>
        <taxon>Pseudomonadota</taxon>
        <taxon>Alphaproteobacteria</taxon>
        <taxon>Acetobacterales</taxon>
        <taxon>Roseomonadaceae</taxon>
        <taxon>Roseomonas</taxon>
    </lineage>
</organism>
<gene>
    <name evidence="3" type="ORF">ACFOD4_09460</name>
</gene>
<feature type="domain" description="HTH cro/C1-type" evidence="2">
    <location>
        <begin position="17"/>
        <end position="71"/>
    </location>
</feature>
<dbReference type="InterPro" id="IPR010982">
    <property type="entry name" value="Lambda_DNA-bd_dom_sf"/>
</dbReference>
<name>A0ABV7G110_9PROT</name>
<dbReference type="SUPFAM" id="SSF47413">
    <property type="entry name" value="lambda repressor-like DNA-binding domains"/>
    <property type="match status" value="1"/>
</dbReference>
<proteinExistence type="predicted"/>
<evidence type="ECO:0000313" key="4">
    <source>
        <dbReference type="Proteomes" id="UP001595593"/>
    </source>
</evidence>